<evidence type="ECO:0000313" key="3">
    <source>
        <dbReference type="EMBL" id="MDH5828930.1"/>
    </source>
</evidence>
<feature type="non-terminal residue" evidence="3">
    <location>
        <position position="1"/>
    </location>
</feature>
<keyword evidence="4" id="KW-1185">Reference proteome</keyword>
<dbReference type="PANTHER" id="PTHR43531:SF14">
    <property type="entry name" value="METHYL-ACCEPTING CHEMOTAXIS PROTEIN I-RELATED"/>
    <property type="match status" value="1"/>
</dbReference>
<evidence type="ECO:0000313" key="4">
    <source>
        <dbReference type="Proteomes" id="UP001156831"/>
    </source>
</evidence>
<dbReference type="PANTHER" id="PTHR43531">
    <property type="entry name" value="PROTEIN ICFG"/>
    <property type="match status" value="1"/>
</dbReference>
<comment type="similarity">
    <text evidence="2">Belongs to the methyl-accepting chemotaxis (MCP) protein family.</text>
</comment>
<keyword evidence="1" id="KW-0488">Methylation</keyword>
<proteinExistence type="inferred from homology"/>
<dbReference type="SUPFAM" id="SSF58104">
    <property type="entry name" value="Methyl-accepting chemotaxis protein (MCP) signaling domain"/>
    <property type="match status" value="1"/>
</dbReference>
<evidence type="ECO:0000256" key="1">
    <source>
        <dbReference type="ARBA" id="ARBA00022481"/>
    </source>
</evidence>
<gene>
    <name evidence="3" type="ORF">QFW80_00125</name>
</gene>
<name>A0ABT6JEQ0_9GAMM</name>
<dbReference type="InterPro" id="IPR051310">
    <property type="entry name" value="MCP_chemotaxis"/>
</dbReference>
<dbReference type="EMBL" id="JARXRN010000006">
    <property type="protein sequence ID" value="MDH5828930.1"/>
    <property type="molecule type" value="Genomic_DNA"/>
</dbReference>
<sequence>NVAITQMDEGTQQNAALVEEATAAARSMEQQAGQLVQTVAVFRVQDGARTAAHGAGTASKVPRATRRLSVAPAPEADALA</sequence>
<organism evidence="3 4">
    <name type="scientific">Luteimonas rhizosphaericola</name>
    <dbReference type="NCBI Taxonomy" id="3042024"/>
    <lineage>
        <taxon>Bacteria</taxon>
        <taxon>Pseudomonadati</taxon>
        <taxon>Pseudomonadota</taxon>
        <taxon>Gammaproteobacteria</taxon>
        <taxon>Lysobacterales</taxon>
        <taxon>Lysobacteraceae</taxon>
        <taxon>Luteimonas</taxon>
    </lineage>
</organism>
<reference evidence="3 4" key="1">
    <citation type="submission" date="2023-04" db="EMBL/GenBank/DDBJ databases">
        <title>Luteimonas sp. M1R5S18.</title>
        <authorList>
            <person name="Sun J.-Q."/>
        </authorList>
    </citation>
    <scope>NUCLEOTIDE SEQUENCE [LARGE SCALE GENOMIC DNA]</scope>
    <source>
        <strain evidence="3 4">M1R5S18</strain>
    </source>
</reference>
<protein>
    <submittedName>
        <fullName evidence="3">Methyl-accepting chemotaxis protein</fullName>
    </submittedName>
</protein>
<evidence type="ECO:0000256" key="2">
    <source>
        <dbReference type="ARBA" id="ARBA00029447"/>
    </source>
</evidence>
<dbReference type="Proteomes" id="UP001156831">
    <property type="component" value="Unassembled WGS sequence"/>
</dbReference>
<accession>A0ABT6JEQ0</accession>
<comment type="caution">
    <text evidence="3">The sequence shown here is derived from an EMBL/GenBank/DDBJ whole genome shotgun (WGS) entry which is preliminary data.</text>
</comment>